<dbReference type="GO" id="GO:0005783">
    <property type="term" value="C:endoplasmic reticulum"/>
    <property type="evidence" value="ECO:0007669"/>
    <property type="project" value="TreeGrafter"/>
</dbReference>
<keyword evidence="1" id="KW-0472">Membrane</keyword>
<dbReference type="GO" id="GO:0016746">
    <property type="term" value="F:acyltransferase activity"/>
    <property type="evidence" value="ECO:0007669"/>
    <property type="project" value="TreeGrafter"/>
</dbReference>
<dbReference type="AlphaFoldDB" id="A0A0N1II44"/>
<dbReference type="PANTHER" id="PTHR13285:SF18">
    <property type="entry name" value="PROTEIN-CYSTEINE N-PALMITOYLTRANSFERASE RASP"/>
    <property type="match status" value="1"/>
</dbReference>
<evidence type="ECO:0000313" key="2">
    <source>
        <dbReference type="EMBL" id="KPI83700.1"/>
    </source>
</evidence>
<accession>A0A0N1II44</accession>
<organism evidence="2 3">
    <name type="scientific">Leptomonas seymouri</name>
    <dbReference type="NCBI Taxonomy" id="5684"/>
    <lineage>
        <taxon>Eukaryota</taxon>
        <taxon>Discoba</taxon>
        <taxon>Euglenozoa</taxon>
        <taxon>Kinetoplastea</taxon>
        <taxon>Metakinetoplastina</taxon>
        <taxon>Trypanosomatida</taxon>
        <taxon>Trypanosomatidae</taxon>
        <taxon>Leishmaniinae</taxon>
        <taxon>Leptomonas</taxon>
    </lineage>
</organism>
<evidence type="ECO:0000256" key="1">
    <source>
        <dbReference type="SAM" id="Phobius"/>
    </source>
</evidence>
<name>A0A0N1II44_LEPSE</name>
<feature type="transmembrane region" description="Helical" evidence="1">
    <location>
        <begin position="83"/>
        <end position="103"/>
    </location>
</feature>
<feature type="transmembrane region" description="Helical" evidence="1">
    <location>
        <begin position="6"/>
        <end position="26"/>
    </location>
</feature>
<reference evidence="2 3" key="1">
    <citation type="journal article" date="2015" name="PLoS Pathog.">
        <title>Leptomonas seymouri: Adaptations to the Dixenous Life Cycle Analyzed by Genome Sequencing, Transcriptome Profiling and Co-infection with Leishmania donovani.</title>
        <authorList>
            <person name="Kraeva N."/>
            <person name="Butenko A."/>
            <person name="Hlavacova J."/>
            <person name="Kostygov A."/>
            <person name="Myskova J."/>
            <person name="Grybchuk D."/>
            <person name="Lestinova T."/>
            <person name="Votypka J."/>
            <person name="Volf P."/>
            <person name="Opperdoes F."/>
            <person name="Flegontov P."/>
            <person name="Lukes J."/>
            <person name="Yurchenko V."/>
        </authorList>
    </citation>
    <scope>NUCLEOTIDE SEQUENCE [LARGE SCALE GENOMIC DNA]</scope>
    <source>
        <strain evidence="2 3">ATCC 30220</strain>
    </source>
</reference>
<proteinExistence type="predicted"/>
<protein>
    <submittedName>
        <fullName evidence="2">Uncharacterized protein</fullName>
    </submittedName>
</protein>
<sequence length="123" mass="14045">MRLLYWALFICIGFIPEIIITSFFSSKTNKLVVGIKRHWKLWMFMRVFGAQLCLMELCLVNLVGFAIGASGTKAGLRQLFSEISTISMFYTPSLFFCGAVLAIQDRDQKAYEAAQLKIKYNLQ</sequence>
<dbReference type="PANTHER" id="PTHR13285">
    <property type="entry name" value="ACYLTRANSFERASE"/>
    <property type="match status" value="1"/>
</dbReference>
<dbReference type="InterPro" id="IPR051085">
    <property type="entry name" value="MB_O-acyltransferase"/>
</dbReference>
<keyword evidence="3" id="KW-1185">Reference proteome</keyword>
<comment type="caution">
    <text evidence="2">The sequence shown here is derived from an EMBL/GenBank/DDBJ whole genome shotgun (WGS) entry which is preliminary data.</text>
</comment>
<evidence type="ECO:0000313" key="3">
    <source>
        <dbReference type="Proteomes" id="UP000038009"/>
    </source>
</evidence>
<feature type="transmembrane region" description="Helical" evidence="1">
    <location>
        <begin position="47"/>
        <end position="71"/>
    </location>
</feature>
<keyword evidence="1" id="KW-1133">Transmembrane helix</keyword>
<dbReference type="VEuPathDB" id="TriTrypDB:Lsey_0337_0110"/>
<keyword evidence="1" id="KW-0812">Transmembrane</keyword>
<dbReference type="Proteomes" id="UP000038009">
    <property type="component" value="Unassembled WGS sequence"/>
</dbReference>
<dbReference type="OrthoDB" id="420606at2759"/>
<gene>
    <name evidence="2" type="ORF">ABL78_7268</name>
</gene>
<dbReference type="EMBL" id="LJSK01000337">
    <property type="protein sequence ID" value="KPI83700.1"/>
    <property type="molecule type" value="Genomic_DNA"/>
</dbReference>